<protein>
    <submittedName>
        <fullName evidence="1">Uncharacterized protein</fullName>
    </submittedName>
</protein>
<comment type="caution">
    <text evidence="1">The sequence shown here is derived from an EMBL/GenBank/DDBJ whole genome shotgun (WGS) entry which is preliminary data.</text>
</comment>
<dbReference type="EMBL" id="MU853431">
    <property type="protein sequence ID" value="KAK4130801.1"/>
    <property type="molecule type" value="Genomic_DNA"/>
</dbReference>
<dbReference type="AlphaFoldDB" id="A0AAN6UFQ3"/>
<reference evidence="1" key="2">
    <citation type="submission" date="2023-05" db="EMBL/GenBank/DDBJ databases">
        <authorList>
            <consortium name="Lawrence Berkeley National Laboratory"/>
            <person name="Steindorff A."/>
            <person name="Hensen N."/>
            <person name="Bonometti L."/>
            <person name="Westerberg I."/>
            <person name="Brannstrom I.O."/>
            <person name="Guillou S."/>
            <person name="Cros-Aarteil S."/>
            <person name="Calhoun S."/>
            <person name="Haridas S."/>
            <person name="Kuo A."/>
            <person name="Mondo S."/>
            <person name="Pangilinan J."/>
            <person name="Riley R."/>
            <person name="Labutti K."/>
            <person name="Andreopoulos B."/>
            <person name="Lipzen A."/>
            <person name="Chen C."/>
            <person name="Yanf M."/>
            <person name="Daum C."/>
            <person name="Ng V."/>
            <person name="Clum A."/>
            <person name="Ohm R."/>
            <person name="Martin F."/>
            <person name="Silar P."/>
            <person name="Natvig D."/>
            <person name="Lalanne C."/>
            <person name="Gautier V."/>
            <person name="Ament-Velasquez S.L."/>
            <person name="Kruys A."/>
            <person name="Hutchinson M.I."/>
            <person name="Powell A.J."/>
            <person name="Barry K."/>
            <person name="Miller A.N."/>
            <person name="Grigoriev I.V."/>
            <person name="Debuchy R."/>
            <person name="Gladieux P."/>
            <person name="Thoren M.H."/>
            <person name="Johannesson H."/>
        </authorList>
    </citation>
    <scope>NUCLEOTIDE SEQUENCE</scope>
    <source>
        <strain evidence="1">CBS 123565</strain>
    </source>
</reference>
<accession>A0AAN6UFQ3</accession>
<name>A0AAN6UFQ3_9PEZI</name>
<evidence type="ECO:0000313" key="1">
    <source>
        <dbReference type="EMBL" id="KAK4130801.1"/>
    </source>
</evidence>
<dbReference type="Proteomes" id="UP001304895">
    <property type="component" value="Unassembled WGS sequence"/>
</dbReference>
<sequence>MSCPSHPPISFPAPLVVGGAAPLPTFAFHTAHFGLLPPPTTSTTNITSFPASCRPTPLPDLPPPPSYLT</sequence>
<gene>
    <name evidence="1" type="ORF">BT67DRAFT_206649</name>
</gene>
<reference evidence="1" key="1">
    <citation type="journal article" date="2023" name="Mol. Phylogenet. Evol.">
        <title>Genome-scale phylogeny and comparative genomics of the fungal order Sordariales.</title>
        <authorList>
            <person name="Hensen N."/>
            <person name="Bonometti L."/>
            <person name="Westerberg I."/>
            <person name="Brannstrom I.O."/>
            <person name="Guillou S."/>
            <person name="Cros-Aarteil S."/>
            <person name="Calhoun S."/>
            <person name="Haridas S."/>
            <person name="Kuo A."/>
            <person name="Mondo S."/>
            <person name="Pangilinan J."/>
            <person name="Riley R."/>
            <person name="LaButti K."/>
            <person name="Andreopoulos B."/>
            <person name="Lipzen A."/>
            <person name="Chen C."/>
            <person name="Yan M."/>
            <person name="Daum C."/>
            <person name="Ng V."/>
            <person name="Clum A."/>
            <person name="Steindorff A."/>
            <person name="Ohm R.A."/>
            <person name="Martin F."/>
            <person name="Silar P."/>
            <person name="Natvig D.O."/>
            <person name="Lalanne C."/>
            <person name="Gautier V."/>
            <person name="Ament-Velasquez S.L."/>
            <person name="Kruys A."/>
            <person name="Hutchinson M.I."/>
            <person name="Powell A.J."/>
            <person name="Barry K."/>
            <person name="Miller A.N."/>
            <person name="Grigoriev I.V."/>
            <person name="Debuchy R."/>
            <person name="Gladieux P."/>
            <person name="Hiltunen Thoren M."/>
            <person name="Johannesson H."/>
        </authorList>
    </citation>
    <scope>NUCLEOTIDE SEQUENCE</scope>
    <source>
        <strain evidence="1">CBS 123565</strain>
    </source>
</reference>
<organism evidence="1 2">
    <name type="scientific">Trichocladium antarcticum</name>
    <dbReference type="NCBI Taxonomy" id="1450529"/>
    <lineage>
        <taxon>Eukaryota</taxon>
        <taxon>Fungi</taxon>
        <taxon>Dikarya</taxon>
        <taxon>Ascomycota</taxon>
        <taxon>Pezizomycotina</taxon>
        <taxon>Sordariomycetes</taxon>
        <taxon>Sordariomycetidae</taxon>
        <taxon>Sordariales</taxon>
        <taxon>Chaetomiaceae</taxon>
        <taxon>Trichocladium</taxon>
    </lineage>
</organism>
<proteinExistence type="predicted"/>
<keyword evidence="2" id="KW-1185">Reference proteome</keyword>
<evidence type="ECO:0000313" key="2">
    <source>
        <dbReference type="Proteomes" id="UP001304895"/>
    </source>
</evidence>